<evidence type="ECO:0000259" key="8">
    <source>
        <dbReference type="PROSITE" id="PS50928"/>
    </source>
</evidence>
<feature type="transmembrane region" description="Helical" evidence="7">
    <location>
        <begin position="110"/>
        <end position="133"/>
    </location>
</feature>
<feature type="transmembrane region" description="Helical" evidence="7">
    <location>
        <begin position="78"/>
        <end position="98"/>
    </location>
</feature>
<keyword evidence="6 7" id="KW-0472">Membrane</keyword>
<keyword evidence="5 7" id="KW-1133">Transmembrane helix</keyword>
<evidence type="ECO:0000256" key="1">
    <source>
        <dbReference type="ARBA" id="ARBA00004651"/>
    </source>
</evidence>
<dbReference type="InterPro" id="IPR000515">
    <property type="entry name" value="MetI-like"/>
</dbReference>
<keyword evidence="2 7" id="KW-0813">Transport</keyword>
<dbReference type="Gene3D" id="1.10.3720.10">
    <property type="entry name" value="MetI-like"/>
    <property type="match status" value="1"/>
</dbReference>
<feature type="transmembrane region" description="Helical" evidence="7">
    <location>
        <begin position="296"/>
        <end position="319"/>
    </location>
</feature>
<dbReference type="PANTHER" id="PTHR30193">
    <property type="entry name" value="ABC TRANSPORTER PERMEASE PROTEIN"/>
    <property type="match status" value="1"/>
</dbReference>
<name>A0ABM9DQS4_9HYPH</name>
<dbReference type="Proteomes" id="UP001152604">
    <property type="component" value="Unassembled WGS sequence"/>
</dbReference>
<evidence type="ECO:0000256" key="4">
    <source>
        <dbReference type="ARBA" id="ARBA00022692"/>
    </source>
</evidence>
<dbReference type="PROSITE" id="PS50928">
    <property type="entry name" value="ABC_TM1"/>
    <property type="match status" value="1"/>
</dbReference>
<evidence type="ECO:0000256" key="5">
    <source>
        <dbReference type="ARBA" id="ARBA00022989"/>
    </source>
</evidence>
<keyword evidence="10" id="KW-1185">Reference proteome</keyword>
<keyword evidence="4 7" id="KW-0812">Transmembrane</keyword>
<proteinExistence type="inferred from homology"/>
<protein>
    <submittedName>
        <fullName evidence="9">Binding-protein-dependent transport systems inner membrane component</fullName>
    </submittedName>
</protein>
<feature type="transmembrane region" description="Helical" evidence="7">
    <location>
        <begin position="168"/>
        <end position="189"/>
    </location>
</feature>
<evidence type="ECO:0000256" key="6">
    <source>
        <dbReference type="ARBA" id="ARBA00023136"/>
    </source>
</evidence>
<evidence type="ECO:0000313" key="9">
    <source>
        <dbReference type="EMBL" id="CAH2399009.1"/>
    </source>
</evidence>
<evidence type="ECO:0000256" key="7">
    <source>
        <dbReference type="RuleBase" id="RU363032"/>
    </source>
</evidence>
<feature type="transmembrane region" description="Helical" evidence="7">
    <location>
        <begin position="47"/>
        <end position="66"/>
    </location>
</feature>
<dbReference type="Pfam" id="PF00528">
    <property type="entry name" value="BPD_transp_1"/>
    <property type="match status" value="1"/>
</dbReference>
<dbReference type="InterPro" id="IPR051393">
    <property type="entry name" value="ABC_transporter_permease"/>
</dbReference>
<dbReference type="InterPro" id="IPR035906">
    <property type="entry name" value="MetI-like_sf"/>
</dbReference>
<gene>
    <name evidence="9" type="ORF">MES4922_210025</name>
</gene>
<dbReference type="PANTHER" id="PTHR30193:SF37">
    <property type="entry name" value="INNER MEMBRANE ABC TRANSPORTER PERMEASE PROTEIN YCJO"/>
    <property type="match status" value="1"/>
</dbReference>
<sequence>MTGKPVIKAFSERTRRVADQTLPTSAWPANAAPSDLISPGRKRLGRALMAAATLGLLAVIAVQILYKTEVDTIGFETWRPVVYAYVLWGIALGVGQVLTRGEDGQRALFLLPALLFTIAMVIFPTLFGFYIALTDWNLSSFSGRKFNGLDNFWQMLADPYYRNALFNMVLYVLAVLVEYVIAFGLALLLNAQIRARKFFRVVFLLPLMLSPVAVSWMIGKSLMEYRFGPAATLARQLGWENPAFFSNPITARISIMVLDAWTFIPFMMIMLLAGLQAMSREVLEAARVDGANAWQTFWQVTFPLMLPVSVTAIILRIIFKLKLADIIITVTSGGPGGATDSVSSFIYREYRDRSNVGYGTMLAMAYLIIIIVFVTWLLKFANRFVRNVN</sequence>
<comment type="subcellular location">
    <subcellularLocation>
        <location evidence="1 7">Cell membrane</location>
        <topology evidence="1 7">Multi-pass membrane protein</topology>
    </subcellularLocation>
</comment>
<feature type="domain" description="ABC transmembrane type-1" evidence="8">
    <location>
        <begin position="164"/>
        <end position="379"/>
    </location>
</feature>
<keyword evidence="3" id="KW-1003">Cell membrane</keyword>
<accession>A0ABM9DQS4</accession>
<reference evidence="9" key="1">
    <citation type="submission" date="2022-03" db="EMBL/GenBank/DDBJ databases">
        <authorList>
            <person name="Brunel B."/>
        </authorList>
    </citation>
    <scope>NUCLEOTIDE SEQUENCE</scope>
    <source>
        <strain evidence="9">STM4922sample</strain>
    </source>
</reference>
<dbReference type="CDD" id="cd06261">
    <property type="entry name" value="TM_PBP2"/>
    <property type="match status" value="1"/>
</dbReference>
<comment type="similarity">
    <text evidence="7">Belongs to the binding-protein-dependent transport system permease family.</text>
</comment>
<feature type="transmembrane region" description="Helical" evidence="7">
    <location>
        <begin position="253"/>
        <end position="275"/>
    </location>
</feature>
<evidence type="ECO:0000256" key="3">
    <source>
        <dbReference type="ARBA" id="ARBA00022475"/>
    </source>
</evidence>
<evidence type="ECO:0000313" key="10">
    <source>
        <dbReference type="Proteomes" id="UP001152604"/>
    </source>
</evidence>
<feature type="transmembrane region" description="Helical" evidence="7">
    <location>
        <begin position="201"/>
        <end position="219"/>
    </location>
</feature>
<evidence type="ECO:0000256" key="2">
    <source>
        <dbReference type="ARBA" id="ARBA00022448"/>
    </source>
</evidence>
<feature type="transmembrane region" description="Helical" evidence="7">
    <location>
        <begin position="356"/>
        <end position="378"/>
    </location>
</feature>
<dbReference type="EMBL" id="CAKXZS010000014">
    <property type="protein sequence ID" value="CAH2399009.1"/>
    <property type="molecule type" value="Genomic_DNA"/>
</dbReference>
<comment type="caution">
    <text evidence="9">The sequence shown here is derived from an EMBL/GenBank/DDBJ whole genome shotgun (WGS) entry which is preliminary data.</text>
</comment>
<dbReference type="SUPFAM" id="SSF161098">
    <property type="entry name" value="MetI-like"/>
    <property type="match status" value="1"/>
</dbReference>
<organism evidence="9 10">
    <name type="scientific">Mesorhizobium ventifaucium</name>
    <dbReference type="NCBI Taxonomy" id="666020"/>
    <lineage>
        <taxon>Bacteria</taxon>
        <taxon>Pseudomonadati</taxon>
        <taxon>Pseudomonadota</taxon>
        <taxon>Alphaproteobacteria</taxon>
        <taxon>Hyphomicrobiales</taxon>
        <taxon>Phyllobacteriaceae</taxon>
        <taxon>Mesorhizobium</taxon>
    </lineage>
</organism>